<evidence type="ECO:0000313" key="2">
    <source>
        <dbReference type="EMBL" id="KAK4713660.1"/>
    </source>
</evidence>
<evidence type="ECO:0000313" key="3">
    <source>
        <dbReference type="Proteomes" id="UP001311915"/>
    </source>
</evidence>
<comment type="caution">
    <text evidence="2">The sequence shown here is derived from an EMBL/GenBank/DDBJ whole genome shotgun (WGS) entry which is preliminary data.</text>
</comment>
<dbReference type="GO" id="GO:0003676">
    <property type="term" value="F:nucleic acid binding"/>
    <property type="evidence" value="ECO:0007669"/>
    <property type="project" value="InterPro"/>
</dbReference>
<dbReference type="EMBL" id="JAWPEI010000010">
    <property type="protein sequence ID" value="KAK4713660.1"/>
    <property type="molecule type" value="Genomic_DNA"/>
</dbReference>
<dbReference type="GO" id="GO:0004523">
    <property type="term" value="F:RNA-DNA hybrid ribonuclease activity"/>
    <property type="evidence" value="ECO:0007669"/>
    <property type="project" value="InterPro"/>
</dbReference>
<dbReference type="AlphaFoldDB" id="A0AAV9KMK6"/>
<dbReference type="InterPro" id="IPR036397">
    <property type="entry name" value="RNaseH_sf"/>
</dbReference>
<organism evidence="2 3">
    <name type="scientific">Solanum pinnatisectum</name>
    <name type="common">tansyleaf nightshade</name>
    <dbReference type="NCBI Taxonomy" id="50273"/>
    <lineage>
        <taxon>Eukaryota</taxon>
        <taxon>Viridiplantae</taxon>
        <taxon>Streptophyta</taxon>
        <taxon>Embryophyta</taxon>
        <taxon>Tracheophyta</taxon>
        <taxon>Spermatophyta</taxon>
        <taxon>Magnoliopsida</taxon>
        <taxon>eudicotyledons</taxon>
        <taxon>Gunneridae</taxon>
        <taxon>Pentapetalae</taxon>
        <taxon>asterids</taxon>
        <taxon>lamiids</taxon>
        <taxon>Solanales</taxon>
        <taxon>Solanaceae</taxon>
        <taxon>Solanoideae</taxon>
        <taxon>Solaneae</taxon>
        <taxon>Solanum</taxon>
    </lineage>
</organism>
<proteinExistence type="predicted"/>
<dbReference type="CDD" id="cd06222">
    <property type="entry name" value="RNase_H_like"/>
    <property type="match status" value="1"/>
</dbReference>
<dbReference type="Proteomes" id="UP001311915">
    <property type="component" value="Unassembled WGS sequence"/>
</dbReference>
<sequence length="215" mass="23957">MITSTTGKKNIINLKTPYIHAVEYFSLTNTHRVATNNIMIQVGWKPHRVNFKLNTDGSMNKATGIGGIGGVIRDKHENWVVGFMGSLTTSASIRTEISALVNGLRLAILHNLTPIEVSIDCKEVIQYLKDDHLSYSNILSDCRDLIKQLGMPQVQHNYREENKVADILANEGAKLKKTSSILILTVPPLFALKYLEADKTETHFVRRLSPASTNT</sequence>
<keyword evidence="3" id="KW-1185">Reference proteome</keyword>
<dbReference type="PANTHER" id="PTHR47723:SF23">
    <property type="entry name" value="REVERSE TRANSCRIPTASE-LIKE PROTEIN"/>
    <property type="match status" value="1"/>
</dbReference>
<dbReference type="PANTHER" id="PTHR47723">
    <property type="entry name" value="OS05G0353850 PROTEIN"/>
    <property type="match status" value="1"/>
</dbReference>
<dbReference type="Pfam" id="PF13456">
    <property type="entry name" value="RVT_3"/>
    <property type="match status" value="1"/>
</dbReference>
<feature type="domain" description="RNase H type-1" evidence="1">
    <location>
        <begin position="54"/>
        <end position="171"/>
    </location>
</feature>
<dbReference type="InterPro" id="IPR012337">
    <property type="entry name" value="RNaseH-like_sf"/>
</dbReference>
<evidence type="ECO:0000259" key="1">
    <source>
        <dbReference type="Pfam" id="PF13456"/>
    </source>
</evidence>
<dbReference type="InterPro" id="IPR044730">
    <property type="entry name" value="RNase_H-like_dom_plant"/>
</dbReference>
<dbReference type="SUPFAM" id="SSF53098">
    <property type="entry name" value="Ribonuclease H-like"/>
    <property type="match status" value="1"/>
</dbReference>
<dbReference type="Gene3D" id="3.30.420.10">
    <property type="entry name" value="Ribonuclease H-like superfamily/Ribonuclease H"/>
    <property type="match status" value="1"/>
</dbReference>
<gene>
    <name evidence="2" type="ORF">R3W88_019567</name>
</gene>
<protein>
    <recommendedName>
        <fullName evidence="1">RNase H type-1 domain-containing protein</fullName>
    </recommendedName>
</protein>
<dbReference type="InterPro" id="IPR053151">
    <property type="entry name" value="RNase_H-like"/>
</dbReference>
<dbReference type="InterPro" id="IPR002156">
    <property type="entry name" value="RNaseH_domain"/>
</dbReference>
<reference evidence="2 3" key="1">
    <citation type="submission" date="2023-10" db="EMBL/GenBank/DDBJ databases">
        <title>Genome-Wide Identification Analysis in wild type Solanum Pinnatisectum Reveals Some Genes Defensing Phytophthora Infestans.</title>
        <authorList>
            <person name="Sun C."/>
        </authorList>
    </citation>
    <scope>NUCLEOTIDE SEQUENCE [LARGE SCALE GENOMIC DNA]</scope>
    <source>
        <strain evidence="2">LQN</strain>
        <tissue evidence="2">Leaf</tissue>
    </source>
</reference>
<name>A0AAV9KMK6_9SOLN</name>
<accession>A0AAV9KMK6</accession>